<keyword evidence="1" id="KW-0812">Transmembrane</keyword>
<reference evidence="3" key="1">
    <citation type="submission" date="2023-07" db="EMBL/GenBank/DDBJ databases">
        <title>Zobellia barbeyronii sp. nov., a new marine flavobacterium, isolated from green and red algae.</title>
        <authorList>
            <person name="Nedashkovskaya O.I."/>
            <person name="Otstavnykh N."/>
            <person name="Zhukova N."/>
            <person name="Guzev K."/>
            <person name="Chausova V."/>
            <person name="Tekutyeva L."/>
            <person name="Mikhailov V."/>
            <person name="Isaeva M."/>
        </authorList>
    </citation>
    <scope>NUCLEOTIDE SEQUENCE [LARGE SCALE GENOMIC DNA]</scope>
    <source>
        <strain evidence="3">KMM 6746</strain>
    </source>
</reference>
<dbReference type="EMBL" id="JACATN010000012">
    <property type="protein sequence ID" value="MBT2163642.1"/>
    <property type="molecule type" value="Genomic_DNA"/>
</dbReference>
<keyword evidence="1" id="KW-1133">Transmembrane helix</keyword>
<organism evidence="2 3">
    <name type="scientific">Zobellia barbeyronii</name>
    <dbReference type="NCBI Taxonomy" id="2748009"/>
    <lineage>
        <taxon>Bacteria</taxon>
        <taxon>Pseudomonadati</taxon>
        <taxon>Bacteroidota</taxon>
        <taxon>Flavobacteriia</taxon>
        <taxon>Flavobacteriales</taxon>
        <taxon>Flavobacteriaceae</taxon>
        <taxon>Zobellia</taxon>
    </lineage>
</organism>
<protein>
    <recommendedName>
        <fullName evidence="4">DUF1700 domain-containing protein</fullName>
    </recommendedName>
</protein>
<evidence type="ECO:0008006" key="4">
    <source>
        <dbReference type="Google" id="ProtNLM"/>
    </source>
</evidence>
<evidence type="ECO:0000313" key="2">
    <source>
        <dbReference type="EMBL" id="MBT2163642.1"/>
    </source>
</evidence>
<dbReference type="RefSeq" id="WP_214613575.1">
    <property type="nucleotide sequence ID" value="NZ_JACATN010000012.1"/>
</dbReference>
<evidence type="ECO:0000256" key="1">
    <source>
        <dbReference type="SAM" id="Phobius"/>
    </source>
</evidence>
<accession>A0ABS5WND9</accession>
<feature type="transmembrane region" description="Helical" evidence="1">
    <location>
        <begin position="110"/>
        <end position="130"/>
    </location>
</feature>
<comment type="caution">
    <text evidence="2">The sequence shown here is derived from an EMBL/GenBank/DDBJ whole genome shotgun (WGS) entry which is preliminary data.</text>
</comment>
<keyword evidence="1" id="KW-0472">Membrane</keyword>
<sequence length="200" mass="23022">MKIKEIEFKETASKRVYDSYMKRIKKAVKPLPSTDQNEIILEFNSHIYEGLQRNTNNLEIDHLLDILDKLGIPEEVLKPLVADKKLEQATKTFNPLHIIKALALNITNGISYLIFFVLYLLLFGFVYLIYAKIVNPKEVGLFLNDNSFMVLGKIKEGNLNNSAITEVLGNWFIPSMILSIVASYFIITFLLKLKRKINKK</sequence>
<name>A0ABS5WND9_9FLAO</name>
<gene>
    <name evidence="2" type="ORF">HW347_20390</name>
</gene>
<dbReference type="Proteomes" id="UP000740413">
    <property type="component" value="Unassembled WGS sequence"/>
</dbReference>
<evidence type="ECO:0000313" key="3">
    <source>
        <dbReference type="Proteomes" id="UP000740413"/>
    </source>
</evidence>
<dbReference type="Pfam" id="PF22564">
    <property type="entry name" value="HAAS"/>
    <property type="match status" value="1"/>
</dbReference>
<proteinExistence type="predicted"/>
<keyword evidence="3" id="KW-1185">Reference proteome</keyword>
<feature type="transmembrane region" description="Helical" evidence="1">
    <location>
        <begin position="171"/>
        <end position="191"/>
    </location>
</feature>